<organism evidence="5 6">
    <name type="scientific">Geodia barretti</name>
    <name type="common">Barrett's horny sponge</name>
    <dbReference type="NCBI Taxonomy" id="519541"/>
    <lineage>
        <taxon>Eukaryota</taxon>
        <taxon>Metazoa</taxon>
        <taxon>Porifera</taxon>
        <taxon>Demospongiae</taxon>
        <taxon>Heteroscleromorpha</taxon>
        <taxon>Tetractinellida</taxon>
        <taxon>Astrophorina</taxon>
        <taxon>Geodiidae</taxon>
        <taxon>Geodia</taxon>
    </lineage>
</organism>
<feature type="domain" description="GFO/IDH/MocA-like oxidoreductase" evidence="4">
    <location>
        <begin position="132"/>
        <end position="252"/>
    </location>
</feature>
<dbReference type="Proteomes" id="UP001174909">
    <property type="component" value="Unassembled WGS sequence"/>
</dbReference>
<dbReference type="GO" id="GO:0000166">
    <property type="term" value="F:nucleotide binding"/>
    <property type="evidence" value="ECO:0007669"/>
    <property type="project" value="InterPro"/>
</dbReference>
<feature type="domain" description="Gfo/Idh/MocA-like oxidoreductase N-terminal" evidence="3">
    <location>
        <begin position="5"/>
        <end position="123"/>
    </location>
</feature>
<evidence type="ECO:0000313" key="6">
    <source>
        <dbReference type="Proteomes" id="UP001174909"/>
    </source>
</evidence>
<evidence type="ECO:0000256" key="1">
    <source>
        <dbReference type="ARBA" id="ARBA00010928"/>
    </source>
</evidence>
<dbReference type="AlphaFoldDB" id="A0AA35S1W3"/>
<dbReference type="Pfam" id="PF01408">
    <property type="entry name" value="GFO_IDH_MocA"/>
    <property type="match status" value="1"/>
</dbReference>
<proteinExistence type="inferred from homology"/>
<dbReference type="EMBL" id="CASHTH010001921">
    <property type="protein sequence ID" value="CAI8021905.1"/>
    <property type="molecule type" value="Genomic_DNA"/>
</dbReference>
<evidence type="ECO:0000313" key="5">
    <source>
        <dbReference type="EMBL" id="CAI8021905.1"/>
    </source>
</evidence>
<evidence type="ECO:0000259" key="4">
    <source>
        <dbReference type="Pfam" id="PF22725"/>
    </source>
</evidence>
<dbReference type="Gene3D" id="3.30.360.10">
    <property type="entry name" value="Dihydrodipicolinate Reductase, domain 2"/>
    <property type="match status" value="1"/>
</dbReference>
<evidence type="ECO:0000256" key="2">
    <source>
        <dbReference type="ARBA" id="ARBA00023002"/>
    </source>
</evidence>
<keyword evidence="6" id="KW-1185">Reference proteome</keyword>
<dbReference type="Pfam" id="PF22725">
    <property type="entry name" value="GFO_IDH_MocA_C3"/>
    <property type="match status" value="1"/>
</dbReference>
<dbReference type="Gene3D" id="3.40.50.720">
    <property type="entry name" value="NAD(P)-binding Rossmann-like Domain"/>
    <property type="match status" value="1"/>
</dbReference>
<name>A0AA35S1W3_GEOBA</name>
<dbReference type="GO" id="GO:0016491">
    <property type="term" value="F:oxidoreductase activity"/>
    <property type="evidence" value="ECO:0007669"/>
    <property type="project" value="UniProtKB-KW"/>
</dbReference>
<comment type="similarity">
    <text evidence="1">Belongs to the Gfo/Idh/MocA family.</text>
</comment>
<keyword evidence="2" id="KW-0560">Oxidoreductase</keyword>
<dbReference type="InterPro" id="IPR036291">
    <property type="entry name" value="NAD(P)-bd_dom_sf"/>
</dbReference>
<reference evidence="5" key="1">
    <citation type="submission" date="2023-03" db="EMBL/GenBank/DDBJ databases">
        <authorList>
            <person name="Steffen K."/>
            <person name="Cardenas P."/>
        </authorList>
    </citation>
    <scope>NUCLEOTIDE SEQUENCE</scope>
</reference>
<dbReference type="SUPFAM" id="SSF51735">
    <property type="entry name" value="NAD(P)-binding Rossmann-fold domains"/>
    <property type="match status" value="1"/>
</dbReference>
<dbReference type="InterPro" id="IPR000683">
    <property type="entry name" value="Gfo/Idh/MocA-like_OxRdtase_N"/>
</dbReference>
<evidence type="ECO:0000259" key="3">
    <source>
        <dbReference type="Pfam" id="PF01408"/>
    </source>
</evidence>
<sequence length="341" mass="38223">MAGKLKVAAVGCGGIGHRHQLGYLQHPGAELVAVCDIDTAKAKTRAEELGIAKWYASIKEMLANEECDLVDVVTADYLHFEPVMECLEAGKHVISEKPLSLYINEAEQMVSKADEKGVYLAIDYNRRFAPGYVQARKWFDAGAIGQTYYLDMKLSQGGPASTWKGEYYLLYELETHAIDLLRWFGGEIVAVCVQMAKPRQHEVREGEDACYTSMAISFRYETEAVATLMASWDSDFIHPIERLEICGSDGEIVVDNVLTRATLMRRENQVVEEYRPSIFREEQLAFDGTFALRVAALVDDLLADRSPAPTGRDGLQALRITEAIVESWKEKREVAVKIDQE</sequence>
<dbReference type="PANTHER" id="PTHR43818:SF11">
    <property type="entry name" value="BCDNA.GH03377"/>
    <property type="match status" value="1"/>
</dbReference>
<gene>
    <name evidence="5" type="ORF">GBAR_LOCUS12899</name>
</gene>
<dbReference type="PANTHER" id="PTHR43818">
    <property type="entry name" value="BCDNA.GH03377"/>
    <property type="match status" value="1"/>
</dbReference>
<accession>A0AA35S1W3</accession>
<dbReference type="InterPro" id="IPR055170">
    <property type="entry name" value="GFO_IDH_MocA-like_dom"/>
</dbReference>
<comment type="caution">
    <text evidence="5">The sequence shown here is derived from an EMBL/GenBank/DDBJ whole genome shotgun (WGS) entry which is preliminary data.</text>
</comment>
<dbReference type="SUPFAM" id="SSF55347">
    <property type="entry name" value="Glyceraldehyde-3-phosphate dehydrogenase-like, C-terminal domain"/>
    <property type="match status" value="1"/>
</dbReference>
<dbReference type="InterPro" id="IPR050463">
    <property type="entry name" value="Gfo/Idh/MocA_oxidrdct_glycsds"/>
</dbReference>
<protein>
    <submittedName>
        <fullName evidence="5">Scyllo-inositol 2-dehydrogenase (NAD(+))</fullName>
    </submittedName>
</protein>